<sequence>MRKDGKRFSLYLIAALILVSIASFMMLRSEAEPYAAARPDVIYVSAGCAGEQNGTSWNDAYAADKLQDAVNVSANSGGTKEVWGMRGNYAREEILTLTKGAKLYGGFDGTETRVESRDIAGMMKDPMSADHAAVLDGQTKAFEVVAGGPRAASDDTRLDGFTITRGRNGMRNDANNHGNAVGDSRNPTVANCTFTGNGDTEHDGGGMYNRSSDPVVTNCIFSNNTARYGGGMYNGTASPTVTNCTFSGNAANDGGGMYNTWGLNAGTYYSQPVVTNCTFSGNDAAGYGGGMFAPRLPTATTTLW</sequence>
<gene>
    <name evidence="2" type="ORF">NE630_08960</name>
</gene>
<evidence type="ECO:0000313" key="3">
    <source>
        <dbReference type="Proteomes" id="UP001205919"/>
    </source>
</evidence>
<proteinExistence type="predicted"/>
<organism evidence="2 3">
    <name type="scientific">Cloacibacillus evryensis</name>
    <dbReference type="NCBI Taxonomy" id="508460"/>
    <lineage>
        <taxon>Bacteria</taxon>
        <taxon>Thermotogati</taxon>
        <taxon>Synergistota</taxon>
        <taxon>Synergistia</taxon>
        <taxon>Synergistales</taxon>
        <taxon>Synergistaceae</taxon>
        <taxon>Cloacibacillus</taxon>
    </lineage>
</organism>
<evidence type="ECO:0000313" key="2">
    <source>
        <dbReference type="EMBL" id="MCQ4814555.1"/>
    </source>
</evidence>
<dbReference type="InterPro" id="IPR006626">
    <property type="entry name" value="PbH1"/>
</dbReference>
<dbReference type="Pfam" id="PF13229">
    <property type="entry name" value="Beta_helix"/>
    <property type="match status" value="1"/>
</dbReference>
<name>A0AAW5K5V4_9BACT</name>
<dbReference type="EMBL" id="JANFYT010000017">
    <property type="protein sequence ID" value="MCQ4814555.1"/>
    <property type="molecule type" value="Genomic_DNA"/>
</dbReference>
<dbReference type="AlphaFoldDB" id="A0AAW5K5V4"/>
<dbReference type="Proteomes" id="UP001205919">
    <property type="component" value="Unassembled WGS sequence"/>
</dbReference>
<evidence type="ECO:0000259" key="1">
    <source>
        <dbReference type="Pfam" id="PF13229"/>
    </source>
</evidence>
<dbReference type="Gene3D" id="2.160.20.10">
    <property type="entry name" value="Single-stranded right-handed beta-helix, Pectin lyase-like"/>
    <property type="match status" value="1"/>
</dbReference>
<accession>A0AAW5K5V4</accession>
<dbReference type="InterPro" id="IPR039448">
    <property type="entry name" value="Beta_helix"/>
</dbReference>
<feature type="domain" description="Right handed beta helix" evidence="1">
    <location>
        <begin position="175"/>
        <end position="282"/>
    </location>
</feature>
<dbReference type="InterPro" id="IPR011050">
    <property type="entry name" value="Pectin_lyase_fold/virulence"/>
</dbReference>
<protein>
    <submittedName>
        <fullName evidence="2">Right-handed parallel beta-helix repeat-containing protein</fullName>
    </submittedName>
</protein>
<reference evidence="2 3" key="1">
    <citation type="submission" date="2022-06" db="EMBL/GenBank/DDBJ databases">
        <title>Isolation of gut microbiota from human fecal samples.</title>
        <authorList>
            <person name="Pamer E.G."/>
            <person name="Barat B."/>
            <person name="Waligurski E."/>
            <person name="Medina S."/>
            <person name="Paddock L."/>
            <person name="Mostad J."/>
        </authorList>
    </citation>
    <scope>NUCLEOTIDE SEQUENCE [LARGE SCALE GENOMIC DNA]</scope>
    <source>
        <strain evidence="2 3">DFI.9.90</strain>
    </source>
</reference>
<dbReference type="SUPFAM" id="SSF51126">
    <property type="entry name" value="Pectin lyase-like"/>
    <property type="match status" value="1"/>
</dbReference>
<comment type="caution">
    <text evidence="2">The sequence shown here is derived from an EMBL/GenBank/DDBJ whole genome shotgun (WGS) entry which is preliminary data.</text>
</comment>
<dbReference type="InterPro" id="IPR012334">
    <property type="entry name" value="Pectin_lyas_fold"/>
</dbReference>
<keyword evidence="3" id="KW-1185">Reference proteome</keyword>
<dbReference type="SMART" id="SM00710">
    <property type="entry name" value="PbH1"/>
    <property type="match status" value="4"/>
</dbReference>
<dbReference type="RefSeq" id="WP_198006128.1">
    <property type="nucleotide sequence ID" value="NZ_DBEWVB010000227.1"/>
</dbReference>